<protein>
    <submittedName>
        <fullName evidence="2">Uncharacterized protein</fullName>
    </submittedName>
</protein>
<keyword evidence="1" id="KW-1133">Transmembrane helix</keyword>
<reference evidence="2 3" key="1">
    <citation type="submission" date="2019-05" db="EMBL/GenBank/DDBJ databases">
        <title>Another draft genome of Portunus trituberculatus and its Hox gene families provides insights of decapod evolution.</title>
        <authorList>
            <person name="Jeong J.-H."/>
            <person name="Song I."/>
            <person name="Kim S."/>
            <person name="Choi T."/>
            <person name="Kim D."/>
            <person name="Ryu S."/>
            <person name="Kim W."/>
        </authorList>
    </citation>
    <scope>NUCLEOTIDE SEQUENCE [LARGE SCALE GENOMIC DNA]</scope>
    <source>
        <tissue evidence="2">Muscle</tissue>
    </source>
</reference>
<keyword evidence="3" id="KW-1185">Reference proteome</keyword>
<feature type="transmembrane region" description="Helical" evidence="1">
    <location>
        <begin position="45"/>
        <end position="66"/>
    </location>
</feature>
<accession>A0A5B7GBA4</accession>
<evidence type="ECO:0000256" key="1">
    <source>
        <dbReference type="SAM" id="Phobius"/>
    </source>
</evidence>
<keyword evidence="1" id="KW-0472">Membrane</keyword>
<keyword evidence="1" id="KW-0812">Transmembrane</keyword>
<comment type="caution">
    <text evidence="2">The sequence shown here is derived from an EMBL/GenBank/DDBJ whole genome shotgun (WGS) entry which is preliminary data.</text>
</comment>
<evidence type="ECO:0000313" key="3">
    <source>
        <dbReference type="Proteomes" id="UP000324222"/>
    </source>
</evidence>
<dbReference type="Proteomes" id="UP000324222">
    <property type="component" value="Unassembled WGS sequence"/>
</dbReference>
<proteinExistence type="predicted"/>
<organism evidence="2 3">
    <name type="scientific">Portunus trituberculatus</name>
    <name type="common">Swimming crab</name>
    <name type="synonym">Neptunus trituberculatus</name>
    <dbReference type="NCBI Taxonomy" id="210409"/>
    <lineage>
        <taxon>Eukaryota</taxon>
        <taxon>Metazoa</taxon>
        <taxon>Ecdysozoa</taxon>
        <taxon>Arthropoda</taxon>
        <taxon>Crustacea</taxon>
        <taxon>Multicrustacea</taxon>
        <taxon>Malacostraca</taxon>
        <taxon>Eumalacostraca</taxon>
        <taxon>Eucarida</taxon>
        <taxon>Decapoda</taxon>
        <taxon>Pleocyemata</taxon>
        <taxon>Brachyura</taxon>
        <taxon>Eubrachyura</taxon>
        <taxon>Portunoidea</taxon>
        <taxon>Portunidae</taxon>
        <taxon>Portuninae</taxon>
        <taxon>Portunus</taxon>
    </lineage>
</organism>
<evidence type="ECO:0000313" key="2">
    <source>
        <dbReference type="EMBL" id="MPC54418.1"/>
    </source>
</evidence>
<dbReference type="AlphaFoldDB" id="A0A5B7GBA4"/>
<name>A0A5B7GBA4_PORTR</name>
<dbReference type="EMBL" id="VSRR010012339">
    <property type="protein sequence ID" value="MPC54418.1"/>
    <property type="molecule type" value="Genomic_DNA"/>
</dbReference>
<sequence>MPKDDPERPPLNPLQLLSLCEVQGGGPRWGSVHELREYKASLRDVSLKTVFLLALLRLIGLVGFMACQLRCVTPKVIWRAYVSVSEEESRLLKVNAHEVQAIATSVLFRKVKSLDLVLKPGMWKSMTTFASFYLQDVTHSNKIYGYIIFRFRGFGDFGDRVFHLQVSVTPSHLYLGIWHM</sequence>
<gene>
    <name evidence="2" type="ORF">E2C01_048334</name>
</gene>